<feature type="chain" id="PRO_5019126492" evidence="1">
    <location>
        <begin position="23"/>
        <end position="99"/>
    </location>
</feature>
<reference evidence="2 3" key="1">
    <citation type="submission" date="2018-12" db="EMBL/GenBank/DDBJ databases">
        <title>Genomic taxonomy of the Vibrionaceae family.</title>
        <authorList>
            <person name="Gomez-Gil B."/>
            <person name="Enciso-Ibarra K."/>
        </authorList>
    </citation>
    <scope>NUCLEOTIDE SEQUENCE [LARGE SCALE GENOMIC DNA]</scope>
    <source>
        <strain evidence="2 3">CAIM 594</strain>
    </source>
</reference>
<dbReference type="SUPFAM" id="SSF47781">
    <property type="entry name" value="RuvA domain 2-like"/>
    <property type="match status" value="1"/>
</dbReference>
<dbReference type="AlphaFoldDB" id="A0A427U758"/>
<proteinExistence type="predicted"/>
<evidence type="ECO:0000256" key="1">
    <source>
        <dbReference type="SAM" id="SignalP"/>
    </source>
</evidence>
<keyword evidence="2" id="KW-0238">DNA-binding</keyword>
<organism evidence="2 3">
    <name type="scientific">Vibrio pectenicida</name>
    <dbReference type="NCBI Taxonomy" id="62763"/>
    <lineage>
        <taxon>Bacteria</taxon>
        <taxon>Pseudomonadati</taxon>
        <taxon>Pseudomonadota</taxon>
        <taxon>Gammaproteobacteria</taxon>
        <taxon>Vibrionales</taxon>
        <taxon>Vibrionaceae</taxon>
        <taxon>Vibrio</taxon>
    </lineage>
</organism>
<dbReference type="InterPro" id="IPR051675">
    <property type="entry name" value="Endo/Exo/Phosphatase_dom_1"/>
</dbReference>
<dbReference type="NCBIfam" id="TIGR00426">
    <property type="entry name" value="competence protein ComEA helix-hairpin-helix repeat region"/>
    <property type="match status" value="1"/>
</dbReference>
<evidence type="ECO:0000313" key="3">
    <source>
        <dbReference type="Proteomes" id="UP000269041"/>
    </source>
</evidence>
<dbReference type="GO" id="GO:0015628">
    <property type="term" value="P:protein secretion by the type II secretion system"/>
    <property type="evidence" value="ECO:0007669"/>
    <property type="project" value="TreeGrafter"/>
</dbReference>
<accession>A0A427U758</accession>
<dbReference type="GO" id="GO:0015627">
    <property type="term" value="C:type II protein secretion system complex"/>
    <property type="evidence" value="ECO:0007669"/>
    <property type="project" value="TreeGrafter"/>
</dbReference>
<dbReference type="PANTHER" id="PTHR21180">
    <property type="entry name" value="ENDONUCLEASE/EXONUCLEASE/PHOSPHATASE FAMILY DOMAIN-CONTAINING PROTEIN 1"/>
    <property type="match status" value="1"/>
</dbReference>
<dbReference type="EMBL" id="RSFA01000008">
    <property type="protein sequence ID" value="RSD32511.1"/>
    <property type="molecule type" value="Genomic_DNA"/>
</dbReference>
<keyword evidence="1" id="KW-0732">Signal</keyword>
<name>A0A427U758_9VIBR</name>
<gene>
    <name evidence="2" type="ORF">EJA03_03370</name>
</gene>
<dbReference type="OrthoDB" id="7510573at2"/>
<dbReference type="GO" id="GO:0003677">
    <property type="term" value="F:DNA binding"/>
    <property type="evidence" value="ECO:0007669"/>
    <property type="project" value="UniProtKB-KW"/>
</dbReference>
<dbReference type="Gene3D" id="1.10.150.280">
    <property type="entry name" value="AF1531-like domain"/>
    <property type="match status" value="1"/>
</dbReference>
<keyword evidence="3" id="KW-1185">Reference proteome</keyword>
<feature type="signal peptide" evidence="1">
    <location>
        <begin position="1"/>
        <end position="22"/>
    </location>
</feature>
<dbReference type="InterPro" id="IPR010994">
    <property type="entry name" value="RuvA_2-like"/>
</dbReference>
<comment type="caution">
    <text evidence="2">The sequence shown here is derived from an EMBL/GenBank/DDBJ whole genome shotgun (WGS) entry which is preliminary data.</text>
</comment>
<dbReference type="Pfam" id="PF12836">
    <property type="entry name" value="HHH_3"/>
    <property type="match status" value="1"/>
</dbReference>
<dbReference type="InterPro" id="IPR004509">
    <property type="entry name" value="Competence_ComEA_HhH"/>
</dbReference>
<dbReference type="Proteomes" id="UP000269041">
    <property type="component" value="Unassembled WGS sequence"/>
</dbReference>
<dbReference type="PANTHER" id="PTHR21180:SF32">
    <property type="entry name" value="ENDONUCLEASE_EXONUCLEASE_PHOSPHATASE FAMILY DOMAIN-CONTAINING PROTEIN 1"/>
    <property type="match status" value="1"/>
</dbReference>
<protein>
    <submittedName>
        <fullName evidence="2">ComEA family DNA-binding protein</fullName>
    </submittedName>
</protein>
<sequence>MKRHLMTAILMVLVFHSPVGYSNDQPVNGKYSQIDITVNINTAEEAELATLLSGVGLKKAQEIVRYRNENGPFEKAEDLAQVKGIGPSMVDKNRSRIKL</sequence>
<dbReference type="RefSeq" id="WP_125319835.1">
    <property type="nucleotide sequence ID" value="NZ_AP024889.1"/>
</dbReference>
<evidence type="ECO:0000313" key="2">
    <source>
        <dbReference type="EMBL" id="RSD32511.1"/>
    </source>
</evidence>